<dbReference type="KEGG" id="glz:GLAREA_07484"/>
<dbReference type="eggNOG" id="ENOG502SPR4">
    <property type="taxonomic scope" value="Eukaryota"/>
</dbReference>
<evidence type="ECO:0000313" key="2">
    <source>
        <dbReference type="Proteomes" id="UP000016922"/>
    </source>
</evidence>
<reference evidence="1 2" key="1">
    <citation type="journal article" date="2013" name="BMC Genomics">
        <title>Genomics-driven discovery of the pneumocandin biosynthetic gene cluster in the fungus Glarea lozoyensis.</title>
        <authorList>
            <person name="Chen L."/>
            <person name="Yue Q."/>
            <person name="Zhang X."/>
            <person name="Xiang M."/>
            <person name="Wang C."/>
            <person name="Li S."/>
            <person name="Che Y."/>
            <person name="Ortiz-Lopez F.J."/>
            <person name="Bills G.F."/>
            <person name="Liu X."/>
            <person name="An Z."/>
        </authorList>
    </citation>
    <scope>NUCLEOTIDE SEQUENCE [LARGE SCALE GENOMIC DNA]</scope>
    <source>
        <strain evidence="2">ATCC 20868 / MF5171</strain>
    </source>
</reference>
<dbReference type="PANTHER" id="PTHR38791:SF5">
    <property type="entry name" value="TRANSCRIPTION FACTOR DBAG-RELATED"/>
    <property type="match status" value="1"/>
</dbReference>
<dbReference type="AlphaFoldDB" id="S3DJY1"/>
<dbReference type="HOGENOM" id="CLU_013866_7_2_1"/>
<dbReference type="Proteomes" id="UP000016922">
    <property type="component" value="Unassembled WGS sequence"/>
</dbReference>
<dbReference type="OMA" id="YEMVSCT"/>
<evidence type="ECO:0000313" key="1">
    <source>
        <dbReference type="EMBL" id="EPE32351.1"/>
    </source>
</evidence>
<dbReference type="PANTHER" id="PTHR38791">
    <property type="entry name" value="ZN(II)2CYS6 TRANSCRIPTION FACTOR (EUROFUNG)-RELATED-RELATED"/>
    <property type="match status" value="1"/>
</dbReference>
<dbReference type="InterPro" id="IPR053175">
    <property type="entry name" value="DHMBA_Reg_Transcription_Factor"/>
</dbReference>
<name>S3DJY1_GLAL2</name>
<dbReference type="GeneID" id="19466537"/>
<dbReference type="EMBL" id="KE145359">
    <property type="protein sequence ID" value="EPE32351.1"/>
    <property type="molecule type" value="Genomic_DNA"/>
</dbReference>
<dbReference type="OrthoDB" id="5280547at2759"/>
<accession>S3DJY1</accession>
<keyword evidence="2" id="KW-1185">Reference proteome</keyword>
<gene>
    <name evidence="1" type="ORF">GLAREA_07484</name>
</gene>
<protein>
    <submittedName>
        <fullName evidence="1">C6 zinc finger protein</fullName>
    </submittedName>
</protein>
<sequence>MLTDVKCDQIKTGCSQCLRADKACPGYRDLTKLLFRDENETVLRKVNSSKDHTGVQGTRKVVNLLTPRTTSPENKSTTSGVTWKSLILRSAANSQPLYKQVFTGIEDEGINFFFANYITASSRTKTWKINPSQSPLWESMRNNLILCNAVSAVGLAGLSNVRKSQTHMIVARKKYAVALHEVISILDTTDSVDLNTTFKAVTMLAAFEIVSGTSEAADGWGAHIGGAASLLPMINARYSGIRAVTRIQTQMFFSVMIKCITKAERVPQSLERWCADIRKLIHLDDAPVADLISIAVRLVNLHASTQKTDSFIDSSDVAEEASRLEIELGHWENSLPINWRFSVIPWSQDSEDIYNGHIHVYQDLWTARVWNNYRQTRIRVNEMFLVHADSLRKLGKCSNEDRVQRGRCLATISRIAEDTCASVSCQFHHDANKKLLEQRASQASGAYLILCPLVVAASAIGVSKAIHDFAARRLETIGKTKGIQQALYMAERARINRARWETARLRRVQEQK</sequence>
<dbReference type="RefSeq" id="XP_008080363.1">
    <property type="nucleotide sequence ID" value="XM_008082172.1"/>
</dbReference>
<organism evidence="1 2">
    <name type="scientific">Glarea lozoyensis (strain ATCC 20868 / MF5171)</name>
    <dbReference type="NCBI Taxonomy" id="1116229"/>
    <lineage>
        <taxon>Eukaryota</taxon>
        <taxon>Fungi</taxon>
        <taxon>Dikarya</taxon>
        <taxon>Ascomycota</taxon>
        <taxon>Pezizomycotina</taxon>
        <taxon>Leotiomycetes</taxon>
        <taxon>Helotiales</taxon>
        <taxon>Helotiaceae</taxon>
        <taxon>Glarea</taxon>
    </lineage>
</organism>
<proteinExistence type="predicted"/>